<name>A0A9W9AQY6_9AGAR</name>
<dbReference type="AlphaFoldDB" id="A0A9W9AQY6"/>
<feature type="region of interest" description="Disordered" evidence="1">
    <location>
        <begin position="296"/>
        <end position="370"/>
    </location>
</feature>
<protein>
    <recommendedName>
        <fullName evidence="4">MYND-type domain-containing protein</fullName>
    </recommendedName>
</protein>
<reference evidence="2" key="1">
    <citation type="submission" date="2022-08" db="EMBL/GenBank/DDBJ databases">
        <authorList>
            <consortium name="DOE Joint Genome Institute"/>
            <person name="Min B."/>
            <person name="Riley R."/>
            <person name="Sierra-Patev S."/>
            <person name="Naranjo-Ortiz M."/>
            <person name="Looney B."/>
            <person name="Konkel Z."/>
            <person name="Slot J.C."/>
            <person name="Sakamoto Y."/>
            <person name="Steenwyk J.L."/>
            <person name="Rokas A."/>
            <person name="Carro J."/>
            <person name="Camarero S."/>
            <person name="Ferreira P."/>
            <person name="Molpeceres G."/>
            <person name="Ruiz-Duenas F.J."/>
            <person name="Serrano A."/>
            <person name="Henrissat B."/>
            <person name="Drula E."/>
            <person name="Hughes K.W."/>
            <person name="Mata J.L."/>
            <person name="Ishikawa N.K."/>
            <person name="Vargas-Isla R."/>
            <person name="Ushijima S."/>
            <person name="Smith C.A."/>
            <person name="Ahrendt S."/>
            <person name="Andreopoulos W."/>
            <person name="He G."/>
            <person name="Labutti K."/>
            <person name="Lipzen A."/>
            <person name="Ng V."/>
            <person name="Sandor L."/>
            <person name="Barry K."/>
            <person name="Martinez A.T."/>
            <person name="Xiao Y."/>
            <person name="Gibbons J.G."/>
            <person name="Terashima K."/>
            <person name="Hibbett D.S."/>
            <person name="Grigoriev I.V."/>
        </authorList>
    </citation>
    <scope>NUCLEOTIDE SEQUENCE</scope>
    <source>
        <strain evidence="2">Sp2 HRB7682 ss15</strain>
    </source>
</reference>
<evidence type="ECO:0008006" key="4">
    <source>
        <dbReference type="Google" id="ProtNLM"/>
    </source>
</evidence>
<reference evidence="2" key="2">
    <citation type="journal article" date="2023" name="Proc. Natl. Acad. Sci. U.S.A.">
        <title>A global phylogenomic analysis of the shiitake genus Lentinula.</title>
        <authorList>
            <person name="Sierra-Patev S."/>
            <person name="Min B."/>
            <person name="Naranjo-Ortiz M."/>
            <person name="Looney B."/>
            <person name="Konkel Z."/>
            <person name="Slot J.C."/>
            <person name="Sakamoto Y."/>
            <person name="Steenwyk J.L."/>
            <person name="Rokas A."/>
            <person name="Carro J."/>
            <person name="Camarero S."/>
            <person name="Ferreira P."/>
            <person name="Molpeceres G."/>
            <person name="Ruiz-Duenas F.J."/>
            <person name="Serrano A."/>
            <person name="Henrissat B."/>
            <person name="Drula E."/>
            <person name="Hughes K.W."/>
            <person name="Mata J.L."/>
            <person name="Ishikawa N.K."/>
            <person name="Vargas-Isla R."/>
            <person name="Ushijima S."/>
            <person name="Smith C.A."/>
            <person name="Donoghue J."/>
            <person name="Ahrendt S."/>
            <person name="Andreopoulos W."/>
            <person name="He G."/>
            <person name="LaButti K."/>
            <person name="Lipzen A."/>
            <person name="Ng V."/>
            <person name="Riley R."/>
            <person name="Sandor L."/>
            <person name="Barry K."/>
            <person name="Martinez A.T."/>
            <person name="Xiao Y."/>
            <person name="Gibbons J.G."/>
            <person name="Terashima K."/>
            <person name="Grigoriev I.V."/>
            <person name="Hibbett D."/>
        </authorList>
    </citation>
    <scope>NUCLEOTIDE SEQUENCE</scope>
    <source>
        <strain evidence="2">Sp2 HRB7682 ss15</strain>
    </source>
</reference>
<evidence type="ECO:0000313" key="3">
    <source>
        <dbReference type="Proteomes" id="UP001150238"/>
    </source>
</evidence>
<dbReference type="EMBL" id="JANVFS010000010">
    <property type="protein sequence ID" value="KAJ4486540.1"/>
    <property type="molecule type" value="Genomic_DNA"/>
</dbReference>
<proteinExistence type="predicted"/>
<dbReference type="Proteomes" id="UP001150238">
    <property type="component" value="Unassembled WGS sequence"/>
</dbReference>
<evidence type="ECO:0000313" key="2">
    <source>
        <dbReference type="EMBL" id="KAJ4486540.1"/>
    </source>
</evidence>
<feature type="compositionally biased region" description="Basic and acidic residues" evidence="1">
    <location>
        <begin position="328"/>
        <end position="354"/>
    </location>
</feature>
<organism evidence="2 3">
    <name type="scientific">Lentinula lateritia</name>
    <dbReference type="NCBI Taxonomy" id="40482"/>
    <lineage>
        <taxon>Eukaryota</taxon>
        <taxon>Fungi</taxon>
        <taxon>Dikarya</taxon>
        <taxon>Basidiomycota</taxon>
        <taxon>Agaricomycotina</taxon>
        <taxon>Agaricomycetes</taxon>
        <taxon>Agaricomycetidae</taxon>
        <taxon>Agaricales</taxon>
        <taxon>Marasmiineae</taxon>
        <taxon>Omphalotaceae</taxon>
        <taxon>Lentinula</taxon>
    </lineage>
</organism>
<comment type="caution">
    <text evidence="2">The sequence shown here is derived from an EMBL/GenBank/DDBJ whole genome shotgun (WGS) entry which is preliminary data.</text>
</comment>
<gene>
    <name evidence="2" type="ORF">C8J55DRAFT_558503</name>
</gene>
<feature type="compositionally biased region" description="Basic residues" evidence="1">
    <location>
        <begin position="316"/>
        <end position="327"/>
    </location>
</feature>
<sequence>MANNLCAQGKPNEAAPFMLKAMEDKNNVDIFVTFAFVQQNYRKALEVLEDGKLIGESSLESKYGPDAFKDGGPLVGQFNEVMDTRPYMRLLQAMVFLDIFVSRLSLSQLPPGGGSQFLPPRPLAAFRLSGDCEESRMYLRAAVKANPTVMLKILRRSERPRTLNASARSYNSPEDAHDYLWLLQDLWLEEDVWNWVHANSDAQQAVRKDCSRPGCRRGEQSPGEFKQCGGCHTVIQSMILEDGELMKDDWKRHKPDCVFEQEAKAIRRAISKGQPIPASGSIPVFAADFSEEGVRGYDPAPIKMTPEQEREEAERRRKRKEKKKQMNKKKEERKKAKKREEKQKIDIEAARNDGSDQEDMQEQIADASLE</sequence>
<feature type="compositionally biased region" description="Basic and acidic residues" evidence="1">
    <location>
        <begin position="306"/>
        <end position="315"/>
    </location>
</feature>
<accession>A0A9W9AQY6</accession>
<evidence type="ECO:0000256" key="1">
    <source>
        <dbReference type="SAM" id="MobiDB-lite"/>
    </source>
</evidence>